<feature type="transmembrane region" description="Helical" evidence="11">
    <location>
        <begin position="333"/>
        <end position="357"/>
    </location>
</feature>
<keyword evidence="2 11" id="KW-0812">Transmembrane</keyword>
<evidence type="ECO:0000256" key="2">
    <source>
        <dbReference type="ARBA" id="ARBA00022692"/>
    </source>
</evidence>
<dbReference type="PRINTS" id="PR01072">
    <property type="entry name" value="PRESENILIN"/>
</dbReference>
<dbReference type="GO" id="GO:0042500">
    <property type="term" value="F:aspartic endopeptidase activity, intramembrane cleaving"/>
    <property type="evidence" value="ECO:0007669"/>
    <property type="project" value="InterPro"/>
</dbReference>
<dbReference type="GO" id="GO:0006909">
    <property type="term" value="P:phagocytosis"/>
    <property type="evidence" value="ECO:0007669"/>
    <property type="project" value="EnsemblProtists"/>
</dbReference>
<evidence type="ECO:0000256" key="5">
    <source>
        <dbReference type="ARBA" id="ARBA00022976"/>
    </source>
</evidence>
<evidence type="ECO:0000256" key="3">
    <source>
        <dbReference type="ARBA" id="ARBA00022801"/>
    </source>
</evidence>
<dbReference type="InterPro" id="IPR042524">
    <property type="entry name" value="Presenilin_C"/>
</dbReference>
<feature type="transmembrane region" description="Helical" evidence="11">
    <location>
        <begin position="115"/>
        <end position="144"/>
    </location>
</feature>
<keyword evidence="11" id="KW-0645">Protease</keyword>
<dbReference type="OMA" id="TTNLMMF"/>
<keyword evidence="5 11" id="KW-0914">Notch signaling pathway</keyword>
<evidence type="ECO:0000256" key="9">
    <source>
        <dbReference type="ARBA" id="ARBA00053367"/>
    </source>
</evidence>
<dbReference type="GO" id="GO:0070765">
    <property type="term" value="C:gamma-secretase complex"/>
    <property type="evidence" value="ECO:0007669"/>
    <property type="project" value="EnsemblProtists"/>
</dbReference>
<comment type="similarity">
    <text evidence="1 11">Belongs to the peptidase A22A family.</text>
</comment>
<dbReference type="GO" id="GO:0006914">
    <property type="term" value="P:autophagy"/>
    <property type="evidence" value="ECO:0007669"/>
    <property type="project" value="EnsemblProtists"/>
</dbReference>
<comment type="caution">
    <text evidence="12">The sequence shown here is derived from an EMBL/GenBank/DDBJ whole genome shotgun (WGS) entry which is preliminary data.</text>
</comment>
<comment type="function">
    <text evidence="11">Probable subunit of the gamma-secretase complex, an endoprotease complex that catalyzes the intramembrane cleavage of integral membrane proteins such as Notch receptors.</text>
</comment>
<dbReference type="VEuPathDB" id="AmoebaDB:EHI7A_111140"/>
<dbReference type="PANTHER" id="PTHR10202">
    <property type="entry name" value="PRESENILIN"/>
    <property type="match status" value="1"/>
</dbReference>
<evidence type="ECO:0000256" key="4">
    <source>
        <dbReference type="ARBA" id="ARBA00022824"/>
    </source>
</evidence>
<dbReference type="VEuPathDB" id="AmoebaDB:EHI_188280"/>
<dbReference type="GO" id="GO:0007219">
    <property type="term" value="P:Notch signaling pathway"/>
    <property type="evidence" value="ECO:0007669"/>
    <property type="project" value="UniProtKB-KW"/>
</dbReference>
<dbReference type="EMBL" id="BDEQ01000001">
    <property type="protein sequence ID" value="GAT94978.1"/>
    <property type="molecule type" value="Genomic_DNA"/>
</dbReference>
<keyword evidence="8 11" id="KW-0472">Membrane</keyword>
<name>A0A5K1VTX6_ENTHI</name>
<comment type="subcellular location">
    <subcellularLocation>
        <location evidence="11">Endoplasmic reticulum membrane</location>
        <topology evidence="11">Multi-pass membrane protein</topology>
    </subcellularLocation>
    <subcellularLocation>
        <location evidence="11">Golgi apparatus membrane</location>
        <topology evidence="11">Multi-pass membrane protein</topology>
    </subcellularLocation>
</comment>
<dbReference type="GO" id="GO:0005789">
    <property type="term" value="C:endoplasmic reticulum membrane"/>
    <property type="evidence" value="ECO:0007669"/>
    <property type="project" value="UniProtKB-SubCell"/>
</dbReference>
<dbReference type="Gene3D" id="1.10.472.100">
    <property type="entry name" value="Presenilin"/>
    <property type="match status" value="1"/>
</dbReference>
<organism evidence="12 13">
    <name type="scientific">Entamoeba histolytica</name>
    <dbReference type="NCBI Taxonomy" id="5759"/>
    <lineage>
        <taxon>Eukaryota</taxon>
        <taxon>Amoebozoa</taxon>
        <taxon>Evosea</taxon>
        <taxon>Archamoebae</taxon>
        <taxon>Mastigamoebida</taxon>
        <taxon>Entamoebidae</taxon>
        <taxon>Entamoeba</taxon>
    </lineage>
</organism>
<evidence type="ECO:0000256" key="8">
    <source>
        <dbReference type="ARBA" id="ARBA00023136"/>
    </source>
</evidence>
<dbReference type="SMART" id="SM00730">
    <property type="entry name" value="PSN"/>
    <property type="match status" value="1"/>
</dbReference>
<dbReference type="GO" id="GO:0016485">
    <property type="term" value="P:protein processing"/>
    <property type="evidence" value="ECO:0007669"/>
    <property type="project" value="EnsemblProtists"/>
</dbReference>
<evidence type="ECO:0000256" key="7">
    <source>
        <dbReference type="ARBA" id="ARBA00023034"/>
    </source>
</evidence>
<comment type="function">
    <text evidence="9">Probable catalytic subunit of the gamma-secretase complex, an endoprotease complex that catalyzes the intramembrane cleavage of integral membrane proteins such as Notch receptors. Requires the other members of the gamma-secretase complex to have a protease activity.</text>
</comment>
<dbReference type="Pfam" id="PF01080">
    <property type="entry name" value="Presenilin"/>
    <property type="match status" value="2"/>
</dbReference>
<evidence type="ECO:0000256" key="11">
    <source>
        <dbReference type="RuleBase" id="RU361148"/>
    </source>
</evidence>
<dbReference type="GO" id="GO:0034205">
    <property type="term" value="P:amyloid-beta formation"/>
    <property type="evidence" value="ECO:0007669"/>
    <property type="project" value="TreeGrafter"/>
</dbReference>
<dbReference type="PANTHER" id="PTHR10202:SF13">
    <property type="entry name" value="PRESENILIN HOMOLOG"/>
    <property type="match status" value="1"/>
</dbReference>
<evidence type="ECO:0000256" key="6">
    <source>
        <dbReference type="ARBA" id="ARBA00022989"/>
    </source>
</evidence>
<dbReference type="VEuPathDB" id="AmoebaDB:EHI8A_008300"/>
<feature type="transmembrane region" description="Helical" evidence="11">
    <location>
        <begin position="151"/>
        <end position="172"/>
    </location>
</feature>
<feature type="transmembrane region" description="Helical" evidence="11">
    <location>
        <begin position="69"/>
        <end position="90"/>
    </location>
</feature>
<dbReference type="GO" id="GO:0055074">
    <property type="term" value="P:calcium ion homeostasis"/>
    <property type="evidence" value="ECO:0007669"/>
    <property type="project" value="EnsemblProtists"/>
</dbReference>
<comment type="domain">
    <text evidence="11">The PAL motif is required for normal active site conformation.</text>
</comment>
<feature type="transmembrane region" description="Helical" evidence="11">
    <location>
        <begin position="363"/>
        <end position="382"/>
    </location>
</feature>
<comment type="subunit">
    <text evidence="10">Homodimer. Component of the gamma-secretase complex, a complex composed of a presenilin homodimer, nicastrin, aph1 and pen2.</text>
</comment>
<dbReference type="GO" id="GO:0000139">
    <property type="term" value="C:Golgi membrane"/>
    <property type="evidence" value="ECO:0007669"/>
    <property type="project" value="UniProtKB-SubCell"/>
</dbReference>
<sequence>MSDTTHYHRLKEEDDENLNKEIDTLSEQNEIHVISDEQQLSKNKVENKENKSDEEEVEMITFAEYSESVNAVITPVAITLLLTVIIVKLLERSNDLYSQATSYIFSEGIESSTTIPIWLIAIIVSVIFIIMIVIVTFVFVLLFYYRCMKLIVGWLLFSVILLLMLFGGSIMKSLLSVFNWPVDWISFAFLLFNFGVLGVISIFYISPMKLNQFYMIIISVFMASFFTNLPEWTTWTLLIGMACYDLVAVLCPKGPLRILVNLAQERKEPIPALVYSTAVWMGLASPDDSKNEILNVDSNPFTLSSTHGKGVKLGLGDFVFYSVLVGRCAMYDLTIVFSGSVAVLSGLFGTLILLVVFNKALPALPISIFFGTLIYCVSRWAIVPLVTTANLYGYVA</sequence>
<evidence type="ECO:0000313" key="13">
    <source>
        <dbReference type="Proteomes" id="UP000078387"/>
    </source>
</evidence>
<accession>A0A5K1VTX6</accession>
<dbReference type="GO" id="GO:0005635">
    <property type="term" value="C:nuclear envelope"/>
    <property type="evidence" value="ECO:0007669"/>
    <property type="project" value="EnsemblProtists"/>
</dbReference>
<keyword evidence="4 11" id="KW-0256">Endoplasmic reticulum</keyword>
<keyword evidence="7 11" id="KW-0333">Golgi apparatus</keyword>
<dbReference type="EC" id="3.4.23.-" evidence="11"/>
<evidence type="ECO:0000313" key="12">
    <source>
        <dbReference type="EMBL" id="GAT94978.1"/>
    </source>
</evidence>
<protein>
    <recommendedName>
        <fullName evidence="11">Presenilin</fullName>
        <ecNumber evidence="11">3.4.23.-</ecNumber>
    </recommendedName>
</protein>
<dbReference type="AlphaFoldDB" id="A0A5K1VTX6"/>
<dbReference type="Proteomes" id="UP000078387">
    <property type="component" value="Unassembled WGS sequence"/>
</dbReference>
<feature type="transmembrane region" description="Helical" evidence="11">
    <location>
        <begin position="184"/>
        <end position="205"/>
    </location>
</feature>
<gene>
    <name evidence="12" type="ORF">CL6EHI_188280</name>
</gene>
<evidence type="ECO:0000256" key="10">
    <source>
        <dbReference type="ARBA" id="ARBA00066080"/>
    </source>
</evidence>
<dbReference type="VEuPathDB" id="AmoebaDB:EHI5A_003670"/>
<dbReference type="GO" id="GO:0106070">
    <property type="term" value="P:regulation of adenylate cyclase-activating G protein-coupled receptor signaling pathway"/>
    <property type="evidence" value="ECO:0007669"/>
    <property type="project" value="EnsemblProtists"/>
</dbReference>
<keyword evidence="6 11" id="KW-1133">Transmembrane helix</keyword>
<dbReference type="GO" id="GO:0006509">
    <property type="term" value="P:membrane protein ectodomain proteolysis"/>
    <property type="evidence" value="ECO:0007669"/>
    <property type="project" value="TreeGrafter"/>
</dbReference>
<keyword evidence="3 11" id="KW-0378">Hydrolase</keyword>
<reference evidence="12 13" key="1">
    <citation type="submission" date="2016-05" db="EMBL/GenBank/DDBJ databases">
        <title>First whole genome sequencing of Entamoeba histolytica HM1:IMSS-clone-6.</title>
        <authorList>
            <person name="Mukherjee Avik.K."/>
            <person name="Izumyama S."/>
            <person name="Nakada-Tsukui K."/>
            <person name="Nozaki T."/>
        </authorList>
    </citation>
    <scope>NUCLEOTIDE SEQUENCE [LARGE SCALE GENOMIC DNA]</scope>
    <source>
        <strain evidence="12 13">HM1:IMSS clone 6</strain>
    </source>
</reference>
<dbReference type="GO" id="GO:0044351">
    <property type="term" value="P:macropinocytosis"/>
    <property type="evidence" value="ECO:0007669"/>
    <property type="project" value="EnsemblProtists"/>
</dbReference>
<feature type="transmembrane region" description="Helical" evidence="11">
    <location>
        <begin position="212"/>
        <end position="229"/>
    </location>
</feature>
<dbReference type="VEuPathDB" id="AmoebaDB:KM1_022570"/>
<dbReference type="InterPro" id="IPR001108">
    <property type="entry name" value="Peptidase_A22A"/>
</dbReference>
<evidence type="ECO:0000256" key="1">
    <source>
        <dbReference type="ARBA" id="ARBA00008604"/>
    </source>
</evidence>
<proteinExistence type="inferred from homology"/>
<dbReference type="InterPro" id="IPR006639">
    <property type="entry name" value="Preselin/SPP"/>
</dbReference>
<dbReference type="FunFam" id="1.10.472.100:FF:000003">
    <property type="entry name" value="Presenilin"/>
    <property type="match status" value="1"/>
</dbReference>
<dbReference type="SMR" id="A0A5K1VTX6"/>